<evidence type="ECO:0000256" key="2">
    <source>
        <dbReference type="ARBA" id="ARBA00006016"/>
    </source>
</evidence>
<feature type="region of interest" description="Disordered" evidence="12">
    <location>
        <begin position="338"/>
        <end position="453"/>
    </location>
</feature>
<organism evidence="14 15">
    <name type="scientific">Prorocentrum cordatum</name>
    <dbReference type="NCBI Taxonomy" id="2364126"/>
    <lineage>
        <taxon>Eukaryota</taxon>
        <taxon>Sar</taxon>
        <taxon>Alveolata</taxon>
        <taxon>Dinophyceae</taxon>
        <taxon>Prorocentrales</taxon>
        <taxon>Prorocentraceae</taxon>
        <taxon>Prorocentrum</taxon>
    </lineage>
</organism>
<dbReference type="Gene3D" id="2.40.50.140">
    <property type="entry name" value="Nucleic acid-binding proteins"/>
    <property type="match status" value="1"/>
</dbReference>
<dbReference type="EMBL" id="CAUYUJ010000336">
    <property type="protein sequence ID" value="CAK0789992.1"/>
    <property type="molecule type" value="Genomic_DNA"/>
</dbReference>
<comment type="caution">
    <text evidence="14">The sequence shown here is derived from an EMBL/GenBank/DDBJ whole genome shotgun (WGS) entry which is preliminary data.</text>
</comment>
<feature type="domain" description="Translation initiation factor 5A C-terminal" evidence="13">
    <location>
        <begin position="85"/>
        <end position="165"/>
    </location>
</feature>
<keyword evidence="7" id="KW-0385">Hypusine</keyword>
<reference evidence="14" key="1">
    <citation type="submission" date="2023-10" db="EMBL/GenBank/DDBJ databases">
        <authorList>
            <person name="Chen Y."/>
            <person name="Shah S."/>
            <person name="Dougan E. K."/>
            <person name="Thang M."/>
            <person name="Chan C."/>
        </authorList>
    </citation>
    <scope>NUCLEOTIDE SEQUENCE [LARGE SCALE GENOMIC DNA]</scope>
</reference>
<dbReference type="InterPro" id="IPR020189">
    <property type="entry name" value="IF5A_C"/>
</dbReference>
<dbReference type="Gene3D" id="1.20.120.1630">
    <property type="match status" value="1"/>
</dbReference>
<name>A0ABN9PDB6_9DINO</name>
<gene>
    <name evidence="14" type="ORF">PCOR1329_LOCUS1381</name>
</gene>
<feature type="compositionally biased region" description="Low complexity" evidence="12">
    <location>
        <begin position="390"/>
        <end position="417"/>
    </location>
</feature>
<dbReference type="InterPro" id="IPR007318">
    <property type="entry name" value="Phopholipid_MeTrfase"/>
</dbReference>
<feature type="compositionally biased region" description="Basic and acidic residues" evidence="12">
    <location>
        <begin position="355"/>
        <end position="365"/>
    </location>
</feature>
<evidence type="ECO:0000313" key="15">
    <source>
        <dbReference type="Proteomes" id="UP001189429"/>
    </source>
</evidence>
<evidence type="ECO:0000256" key="12">
    <source>
        <dbReference type="SAM" id="MobiDB-lite"/>
    </source>
</evidence>
<keyword evidence="8" id="KW-0443">Lipid metabolism</keyword>
<evidence type="ECO:0000256" key="1">
    <source>
        <dbReference type="ARBA" id="ARBA00004127"/>
    </source>
</evidence>
<dbReference type="InterPro" id="IPR019769">
    <property type="entry name" value="Trans_elong_IF5A_hypusine_site"/>
</dbReference>
<evidence type="ECO:0000256" key="11">
    <source>
        <dbReference type="ARBA" id="ARBA00023264"/>
    </source>
</evidence>
<evidence type="ECO:0000256" key="10">
    <source>
        <dbReference type="ARBA" id="ARBA00023209"/>
    </source>
</evidence>
<comment type="subcellular location">
    <subcellularLocation>
        <location evidence="1">Endomembrane system</location>
        <topology evidence="1">Multi-pass membrane protein</topology>
    </subcellularLocation>
</comment>
<dbReference type="PROSITE" id="PS00302">
    <property type="entry name" value="IF5A_HYPUSINE"/>
    <property type="match status" value="1"/>
</dbReference>
<keyword evidence="6" id="KW-1133">Transmembrane helix</keyword>
<evidence type="ECO:0000259" key="13">
    <source>
        <dbReference type="SMART" id="SM01376"/>
    </source>
</evidence>
<dbReference type="Gene3D" id="2.30.30.30">
    <property type="match status" value="1"/>
</dbReference>
<dbReference type="InterPro" id="IPR012340">
    <property type="entry name" value="NA-bd_OB-fold"/>
</dbReference>
<dbReference type="SUPFAM" id="SSF50104">
    <property type="entry name" value="Translation proteins SH3-like domain"/>
    <property type="match status" value="1"/>
</dbReference>
<feature type="compositionally biased region" description="Low complexity" evidence="12">
    <location>
        <begin position="432"/>
        <end position="453"/>
    </location>
</feature>
<dbReference type="SMART" id="SM01376">
    <property type="entry name" value="eIF-5a"/>
    <property type="match status" value="1"/>
</dbReference>
<keyword evidence="4" id="KW-0812">Transmembrane</keyword>
<dbReference type="Pfam" id="PF21485">
    <property type="entry name" value="IF5A-like_N"/>
    <property type="match status" value="1"/>
</dbReference>
<sequence length="621" mass="66272">MADDDEPTFDKVESGSSHTYPQQCGELRKGSMVMIKGKACKVADISTSKTGKHGHAKAHIVALDIFTGKKYEDLCPTSHNMEIPFTKRTEYQLLSADEFTGEVSLLLESGETKDDLNLPTFVKTGEPTDEDRKVVEDILKMQEDGDSVLVAVLAAIGQEKIVGAQRCLLRLGCTEARAEGLVQRISWRYWDMADGCPLLEIVLRSSRATPFSVLPGAALTMLLQGTRAAAALRVAMGPDEWTGPAKTPWRNLLALDAKAESKVKLPPARGSRPPATRAAAVDAARSPAEPEAEYVAQDRPVALAALRLQPRACLLAAGARPAEQLPHRLGGGRLRLAAQRRGAGAAPPKPEAAPWEERMRSRAERGSFVGGKWVPATDASEAAAGDGDVSPQPARAPRAGGPPAASAARGPGGRQAAKSSTRRQGKDDKAKATQAKAKYKPPARAAAPATAATLPEEPEGAIMWLPELFQTLLTLAAWLPLEFPGDAPGISIFSQPDWLLHWFDGPLLATTLLGILVSWIGWGIQSKSKKDLGPDEGMAGPLAQEGLYGVVRHPIYLGYVVAVAGPCIVTQSPARAVVAAALAAALLVKIGREEAQLARRHGDEWRSYCRTVPNKLVPLIL</sequence>
<dbReference type="NCBIfam" id="TIGR00037">
    <property type="entry name" value="eIF_5A"/>
    <property type="match status" value="1"/>
</dbReference>
<dbReference type="InterPro" id="IPR048670">
    <property type="entry name" value="IF5A-like_N"/>
</dbReference>
<evidence type="ECO:0000256" key="7">
    <source>
        <dbReference type="ARBA" id="ARBA00023071"/>
    </source>
</evidence>
<keyword evidence="9" id="KW-0472">Membrane</keyword>
<dbReference type="PANTHER" id="PTHR11673">
    <property type="entry name" value="TRANSLATION INITIATION FACTOR 5A FAMILY MEMBER"/>
    <property type="match status" value="1"/>
</dbReference>
<evidence type="ECO:0000256" key="3">
    <source>
        <dbReference type="ARBA" id="ARBA00022516"/>
    </source>
</evidence>
<proteinExistence type="inferred from homology"/>
<dbReference type="Proteomes" id="UP001189429">
    <property type="component" value="Unassembled WGS sequence"/>
</dbReference>
<keyword evidence="3" id="KW-0444">Lipid biosynthesis</keyword>
<evidence type="ECO:0000256" key="8">
    <source>
        <dbReference type="ARBA" id="ARBA00023098"/>
    </source>
</evidence>
<evidence type="ECO:0000256" key="6">
    <source>
        <dbReference type="ARBA" id="ARBA00022989"/>
    </source>
</evidence>
<keyword evidence="10" id="KW-0594">Phospholipid biosynthesis</keyword>
<comment type="similarity">
    <text evidence="2">Belongs to the eIF-5A family.</text>
</comment>
<dbReference type="Pfam" id="PF01287">
    <property type="entry name" value="eIF-5a"/>
    <property type="match status" value="1"/>
</dbReference>
<evidence type="ECO:0000256" key="5">
    <source>
        <dbReference type="ARBA" id="ARBA00022917"/>
    </source>
</evidence>
<evidence type="ECO:0000313" key="14">
    <source>
        <dbReference type="EMBL" id="CAK0789992.1"/>
    </source>
</evidence>
<evidence type="ECO:0000256" key="9">
    <source>
        <dbReference type="ARBA" id="ARBA00023136"/>
    </source>
</evidence>
<evidence type="ECO:0000256" key="4">
    <source>
        <dbReference type="ARBA" id="ARBA00022692"/>
    </source>
</evidence>
<keyword evidence="11" id="KW-1208">Phospholipid metabolism</keyword>
<accession>A0ABN9PDB6</accession>
<feature type="region of interest" description="Disordered" evidence="12">
    <location>
        <begin position="1"/>
        <end position="23"/>
    </location>
</feature>
<keyword evidence="5" id="KW-0648">Protein biosynthesis</keyword>
<dbReference type="SUPFAM" id="SSF50249">
    <property type="entry name" value="Nucleic acid-binding proteins"/>
    <property type="match status" value="1"/>
</dbReference>
<keyword evidence="15" id="KW-1185">Reference proteome</keyword>
<dbReference type="InterPro" id="IPR008991">
    <property type="entry name" value="Translation_prot_SH3-like_sf"/>
</dbReference>
<dbReference type="Pfam" id="PF04191">
    <property type="entry name" value="PEMT"/>
    <property type="match status" value="1"/>
</dbReference>
<protein>
    <recommendedName>
        <fullName evidence="13">Translation initiation factor 5A C-terminal domain-containing protein</fullName>
    </recommendedName>
</protein>
<dbReference type="InterPro" id="IPR014722">
    <property type="entry name" value="Rib_uL2_dom2"/>
</dbReference>
<dbReference type="InterPro" id="IPR001884">
    <property type="entry name" value="IF5A-like"/>
</dbReference>